<keyword evidence="3" id="KW-1185">Reference proteome</keyword>
<accession>A0AAV5WFJ2</accession>
<feature type="transmembrane region" description="Helical" evidence="1">
    <location>
        <begin position="12"/>
        <end position="37"/>
    </location>
</feature>
<evidence type="ECO:0000313" key="3">
    <source>
        <dbReference type="Proteomes" id="UP001432322"/>
    </source>
</evidence>
<evidence type="ECO:0000256" key="1">
    <source>
        <dbReference type="SAM" id="Phobius"/>
    </source>
</evidence>
<feature type="transmembrane region" description="Helical" evidence="1">
    <location>
        <begin position="43"/>
        <end position="64"/>
    </location>
</feature>
<feature type="non-terminal residue" evidence="2">
    <location>
        <position position="82"/>
    </location>
</feature>
<name>A0AAV5WFJ2_9BILA</name>
<organism evidence="2 3">
    <name type="scientific">Pristionchus fissidentatus</name>
    <dbReference type="NCBI Taxonomy" id="1538716"/>
    <lineage>
        <taxon>Eukaryota</taxon>
        <taxon>Metazoa</taxon>
        <taxon>Ecdysozoa</taxon>
        <taxon>Nematoda</taxon>
        <taxon>Chromadorea</taxon>
        <taxon>Rhabditida</taxon>
        <taxon>Rhabditina</taxon>
        <taxon>Diplogasteromorpha</taxon>
        <taxon>Diplogasteroidea</taxon>
        <taxon>Neodiplogasteridae</taxon>
        <taxon>Pristionchus</taxon>
    </lineage>
</organism>
<comment type="caution">
    <text evidence="2">The sequence shown here is derived from an EMBL/GenBank/DDBJ whole genome shotgun (WGS) entry which is preliminary data.</text>
</comment>
<proteinExistence type="predicted"/>
<dbReference type="EMBL" id="BTSY01000005">
    <property type="protein sequence ID" value="GMT30440.1"/>
    <property type="molecule type" value="Genomic_DNA"/>
</dbReference>
<gene>
    <name evidence="2" type="ORF">PFISCL1PPCAC_21737</name>
</gene>
<dbReference type="Proteomes" id="UP001432322">
    <property type="component" value="Unassembled WGS sequence"/>
</dbReference>
<keyword evidence="1" id="KW-1133">Transmembrane helix</keyword>
<keyword evidence="1" id="KW-0472">Membrane</keyword>
<reference evidence="2" key="1">
    <citation type="submission" date="2023-10" db="EMBL/GenBank/DDBJ databases">
        <title>Genome assembly of Pristionchus species.</title>
        <authorList>
            <person name="Yoshida K."/>
            <person name="Sommer R.J."/>
        </authorList>
    </citation>
    <scope>NUCLEOTIDE SEQUENCE</scope>
    <source>
        <strain evidence="2">RS5133</strain>
    </source>
</reference>
<dbReference type="AlphaFoldDB" id="A0AAV5WFJ2"/>
<sequence length="82" mass="9177">MQWAEEKHATLLSESCLSIGVFVFYSVLVGQLTALAYQWPREATGVMGGVSGVLIICLFCIWICPEPRRVIKDDEVEELENS</sequence>
<protein>
    <submittedName>
        <fullName evidence="2">Uncharacterized protein</fullName>
    </submittedName>
</protein>
<keyword evidence="1" id="KW-0812">Transmembrane</keyword>
<evidence type="ECO:0000313" key="2">
    <source>
        <dbReference type="EMBL" id="GMT30440.1"/>
    </source>
</evidence>